<dbReference type="AlphaFoldDB" id="C9KJG2"/>
<evidence type="ECO:0000313" key="2">
    <source>
        <dbReference type="EMBL" id="EEX70028.1"/>
    </source>
</evidence>
<dbReference type="InterPro" id="IPR018964">
    <property type="entry name" value="Phage_phiJL001_Gp84_C"/>
</dbReference>
<feature type="domain" description="Bacteriophage phiJL001 Gp84 C-terminal" evidence="1">
    <location>
        <begin position="184"/>
        <end position="251"/>
    </location>
</feature>
<dbReference type="HOGENOM" id="CLU_1053340_0_0_9"/>
<proteinExistence type="predicted"/>
<protein>
    <recommendedName>
        <fullName evidence="1">Bacteriophage phiJL001 Gp84 C-terminal domain-containing protein</fullName>
    </recommendedName>
</protein>
<organism evidence="2 3">
    <name type="scientific">Mitsuokella multacida DSM 20544</name>
    <dbReference type="NCBI Taxonomy" id="500635"/>
    <lineage>
        <taxon>Bacteria</taxon>
        <taxon>Bacillati</taxon>
        <taxon>Bacillota</taxon>
        <taxon>Negativicutes</taxon>
        <taxon>Selenomonadales</taxon>
        <taxon>Selenomonadaceae</taxon>
        <taxon>Mitsuokella</taxon>
    </lineage>
</organism>
<dbReference type="EMBL" id="ABWK02000001">
    <property type="protein sequence ID" value="EEX70028.1"/>
    <property type="molecule type" value="Genomic_DNA"/>
</dbReference>
<gene>
    <name evidence="2" type="ORF">MITSMUL_03161</name>
</gene>
<keyword evidence="3" id="KW-1185">Reference proteome</keyword>
<evidence type="ECO:0000313" key="3">
    <source>
        <dbReference type="Proteomes" id="UP000003671"/>
    </source>
</evidence>
<dbReference type="GeneID" id="93480374"/>
<dbReference type="Pfam" id="PF09356">
    <property type="entry name" value="Phage_BR0599"/>
    <property type="match status" value="1"/>
</dbReference>
<dbReference type="Proteomes" id="UP000003671">
    <property type="component" value="Unassembled WGS sequence"/>
</dbReference>
<dbReference type="eggNOG" id="COG5449">
    <property type="taxonomic scope" value="Bacteria"/>
</dbReference>
<accession>C9KJG2</accession>
<sequence length="256" mass="28753">MAKAKESGNPFFIELYILQLRDGVMRIAATDENVLFNNEEYTAVPFQRGEITTSMDNLTDSCEVSLGDCTYEALRYVMEGFDFRGCNAIIFRIQYPDSLKDPTIFQPVFAGYIDEPSYTNGEFTCKVKSRLPEIECPNRDFRLACNSEFGDEECGMSLAEETMTVQSVSSNNVTLDKSHADNYWKDGVITVGGESRIVVQSSGNTVTLNVNFVQDITGHSATLRRGCNKTVDMCRAYNNMKHFSGFPAIPFENSYH</sequence>
<comment type="caution">
    <text evidence="2">The sequence shown here is derived from an EMBL/GenBank/DDBJ whole genome shotgun (WGS) entry which is preliminary data.</text>
</comment>
<dbReference type="Pfam" id="PF09931">
    <property type="entry name" value="Phage_phiJL001_Gp84_N"/>
    <property type="match status" value="1"/>
</dbReference>
<reference evidence="2" key="1">
    <citation type="submission" date="2009-09" db="EMBL/GenBank/DDBJ databases">
        <authorList>
            <person name="Weinstock G."/>
            <person name="Sodergren E."/>
            <person name="Clifton S."/>
            <person name="Fulton L."/>
            <person name="Fulton B."/>
            <person name="Courtney L."/>
            <person name="Fronick C."/>
            <person name="Harrison M."/>
            <person name="Strong C."/>
            <person name="Farmer C."/>
            <person name="Delahaunty K."/>
            <person name="Markovic C."/>
            <person name="Hall O."/>
            <person name="Minx P."/>
            <person name="Tomlinson C."/>
            <person name="Mitreva M."/>
            <person name="Nelson J."/>
            <person name="Hou S."/>
            <person name="Wollam A."/>
            <person name="Pepin K.H."/>
            <person name="Johnson M."/>
            <person name="Bhonagiri V."/>
            <person name="Nash W.E."/>
            <person name="Warren W."/>
            <person name="Chinwalla A."/>
            <person name="Mardis E.R."/>
            <person name="Wilson R.K."/>
        </authorList>
    </citation>
    <scope>NUCLEOTIDE SEQUENCE [LARGE SCALE GENOMIC DNA]</scope>
    <source>
        <strain evidence="2">DSM 20544</strain>
    </source>
</reference>
<dbReference type="RefSeq" id="WP_005839038.1">
    <property type="nucleotide sequence ID" value="NZ_GG697141.2"/>
</dbReference>
<dbReference type="STRING" id="500635.MITSMUL_03161"/>
<evidence type="ECO:0000259" key="1">
    <source>
        <dbReference type="Pfam" id="PF09356"/>
    </source>
</evidence>
<name>C9KJG2_9FIRM</name>